<evidence type="ECO:0000313" key="1">
    <source>
        <dbReference type="EMBL" id="QJA62888.1"/>
    </source>
</evidence>
<dbReference type="EMBL" id="MT141484">
    <property type="protein sequence ID" value="QJA62888.1"/>
    <property type="molecule type" value="Genomic_DNA"/>
</dbReference>
<gene>
    <name evidence="1" type="ORF">MM415B00708_0023</name>
</gene>
<dbReference type="AlphaFoldDB" id="A0A6M3IZW9"/>
<accession>A0A6M3IZW9</accession>
<dbReference type="Pfam" id="PF13385">
    <property type="entry name" value="Laminin_G_3"/>
    <property type="match status" value="1"/>
</dbReference>
<dbReference type="Gene3D" id="2.60.120.200">
    <property type="match status" value="1"/>
</dbReference>
<keyword evidence="1" id="KW-0430">Lectin</keyword>
<dbReference type="SUPFAM" id="SSF49899">
    <property type="entry name" value="Concanavalin A-like lectins/glucanases"/>
    <property type="match status" value="1"/>
</dbReference>
<dbReference type="InterPro" id="IPR013320">
    <property type="entry name" value="ConA-like_dom_sf"/>
</dbReference>
<proteinExistence type="predicted"/>
<sequence length="235" mass="25898">MRPTLERTQLRQQLLTRPRPTWALDPDLVLYLPFWNMPAGESWLSQDAYGHTVTRVGALATGQGGWFFDGSDDYATIPNAAPLNITGTAITFGAWVKVMGGALTNRFFISKSDGGWNAYHLSVGDANGFRPHLYTGAGLTYWDSTIIPVVGAWNRVLVTYNGTQIQMYVNGSLDSSRAATGNVGVNTGNLRVSTGRTIAEFPFNGYIGEVFIYKRALTALDIWNTFQQERGRYGV</sequence>
<protein>
    <submittedName>
        <fullName evidence="1">Putative lectin/glucanase superfamily protein</fullName>
    </submittedName>
</protein>
<dbReference type="GO" id="GO:0030246">
    <property type="term" value="F:carbohydrate binding"/>
    <property type="evidence" value="ECO:0007669"/>
    <property type="project" value="UniProtKB-KW"/>
</dbReference>
<reference evidence="1" key="1">
    <citation type="submission" date="2020-03" db="EMBL/GenBank/DDBJ databases">
        <title>The deep terrestrial virosphere.</title>
        <authorList>
            <person name="Holmfeldt K."/>
            <person name="Nilsson E."/>
            <person name="Simone D."/>
            <person name="Lopez-Fernandez M."/>
            <person name="Wu X."/>
            <person name="de Brujin I."/>
            <person name="Lundin D."/>
            <person name="Andersson A."/>
            <person name="Bertilsson S."/>
            <person name="Dopson M."/>
        </authorList>
    </citation>
    <scope>NUCLEOTIDE SEQUENCE</scope>
    <source>
        <strain evidence="1">MM415B00708</strain>
    </source>
</reference>
<name>A0A6M3IZW9_9ZZZZ</name>
<organism evidence="1">
    <name type="scientific">viral metagenome</name>
    <dbReference type="NCBI Taxonomy" id="1070528"/>
    <lineage>
        <taxon>unclassified sequences</taxon>
        <taxon>metagenomes</taxon>
        <taxon>organismal metagenomes</taxon>
    </lineage>
</organism>